<name>X0VG49_9ZZZZ</name>
<reference evidence="1" key="1">
    <citation type="journal article" date="2014" name="Front. Microbiol.">
        <title>High frequency of phylogenetically diverse reductive dehalogenase-homologous genes in deep subseafloor sedimentary metagenomes.</title>
        <authorList>
            <person name="Kawai M."/>
            <person name="Futagami T."/>
            <person name="Toyoda A."/>
            <person name="Takaki Y."/>
            <person name="Nishi S."/>
            <person name="Hori S."/>
            <person name="Arai W."/>
            <person name="Tsubouchi T."/>
            <person name="Morono Y."/>
            <person name="Uchiyama I."/>
            <person name="Ito T."/>
            <person name="Fujiyama A."/>
            <person name="Inagaki F."/>
            <person name="Takami H."/>
        </authorList>
    </citation>
    <scope>NUCLEOTIDE SEQUENCE</scope>
    <source>
        <strain evidence="1">Expedition CK06-06</strain>
    </source>
</reference>
<organism evidence="1">
    <name type="scientific">marine sediment metagenome</name>
    <dbReference type="NCBI Taxonomy" id="412755"/>
    <lineage>
        <taxon>unclassified sequences</taxon>
        <taxon>metagenomes</taxon>
        <taxon>ecological metagenomes</taxon>
    </lineage>
</organism>
<dbReference type="EMBL" id="BARS01011240">
    <property type="protein sequence ID" value="GAF99495.1"/>
    <property type="molecule type" value="Genomic_DNA"/>
</dbReference>
<dbReference type="Gene3D" id="2.130.10.10">
    <property type="entry name" value="YVTN repeat-like/Quinoprotein amine dehydrogenase"/>
    <property type="match status" value="2"/>
</dbReference>
<feature type="non-terminal residue" evidence="1">
    <location>
        <position position="1"/>
    </location>
</feature>
<proteinExistence type="predicted"/>
<dbReference type="SUPFAM" id="SSF101898">
    <property type="entry name" value="NHL repeat"/>
    <property type="match status" value="1"/>
</dbReference>
<evidence type="ECO:0000313" key="1">
    <source>
        <dbReference type="EMBL" id="GAF99495.1"/>
    </source>
</evidence>
<comment type="caution">
    <text evidence="1">The sequence shown here is derived from an EMBL/GenBank/DDBJ whole genome shotgun (WGS) entry which is preliminary data.</text>
</comment>
<evidence type="ECO:0008006" key="2">
    <source>
        <dbReference type="Google" id="ProtNLM"/>
    </source>
</evidence>
<sequence>ASGILVSNQGANTMAADIGPDDALYVGTWGCGTEIPAQVVRITDDGRQSIYVDGLRGQVRDLAFAPDGGLFIAVHLAGWGNRLYYVPPGGGDAAEIPDAGKYGGTNTLAVHPSSGHLFAAAHGGASVAEFTPDGPVSEHPLWFPKEVWDLIIDTAPDGTLYAYASEAARAQTGPVVERWLLRLDIESEATEIVAQFDRQGCCVMGNMCVDAQGTLWWLINPEFRIYRVEPDGTMKLFARNLPIDPGAVAVDSQGDVYFTSPSGIYRIYRES</sequence>
<protein>
    <recommendedName>
        <fullName evidence="2">SMP-30/Gluconolactonase/LRE-like region domain-containing protein</fullName>
    </recommendedName>
</protein>
<dbReference type="InterPro" id="IPR015943">
    <property type="entry name" value="WD40/YVTN_repeat-like_dom_sf"/>
</dbReference>
<dbReference type="AlphaFoldDB" id="X0VG49"/>
<gene>
    <name evidence="1" type="ORF">S01H1_20519</name>
</gene>
<accession>X0VG49</accession>